<comment type="caution">
    <text evidence="16">The sequence shown here is derived from an EMBL/GenBank/DDBJ whole genome shotgun (WGS) entry which is preliminary data.</text>
</comment>
<evidence type="ECO:0000256" key="11">
    <source>
        <dbReference type="HAMAP-Rule" id="MF_01463"/>
    </source>
</evidence>
<evidence type="ECO:0000256" key="3">
    <source>
        <dbReference type="ARBA" id="ARBA00022475"/>
    </source>
</evidence>
<dbReference type="InterPro" id="IPR055344">
    <property type="entry name" value="SecD_SecF_C_bact"/>
</dbReference>
<comment type="caution">
    <text evidence="11">Lacks conserved residue(s) required for the propagation of feature annotation.</text>
</comment>
<keyword evidence="5 11" id="KW-0653">Protein transport</keyword>
<dbReference type="FunFam" id="3.30.1360.200:FF:000001">
    <property type="entry name" value="Protein translocase subunit SecD"/>
    <property type="match status" value="1"/>
</dbReference>
<accession>A0A8J7FQ43</accession>
<dbReference type="HAMAP" id="MF_01463_B">
    <property type="entry name" value="SecD_B"/>
    <property type="match status" value="1"/>
</dbReference>
<dbReference type="RefSeq" id="WP_193953745.1">
    <property type="nucleotide sequence ID" value="NZ_JADEYS010000012.1"/>
</dbReference>
<evidence type="ECO:0000256" key="6">
    <source>
        <dbReference type="ARBA" id="ARBA00022989"/>
    </source>
</evidence>
<dbReference type="InterPro" id="IPR048631">
    <property type="entry name" value="SecD_1st"/>
</dbReference>
<gene>
    <name evidence="11 16" type="primary">secD</name>
    <name evidence="16" type="ORF">IOQ59_12665</name>
</gene>
<dbReference type="GO" id="GO:0006605">
    <property type="term" value="P:protein targeting"/>
    <property type="evidence" value="ECO:0007669"/>
    <property type="project" value="UniProtKB-UniRule"/>
</dbReference>
<evidence type="ECO:0000256" key="10">
    <source>
        <dbReference type="ARBA" id="ARBA00068220"/>
    </source>
</evidence>
<dbReference type="PANTHER" id="PTHR30081:SF1">
    <property type="entry name" value="PROTEIN TRANSLOCASE SUBUNIT SECD"/>
    <property type="match status" value="1"/>
</dbReference>
<dbReference type="Gene3D" id="3.30.70.3400">
    <property type="match status" value="2"/>
</dbReference>
<evidence type="ECO:0000256" key="5">
    <source>
        <dbReference type="ARBA" id="ARBA00022927"/>
    </source>
</evidence>
<feature type="transmembrane region" description="Helical" evidence="11">
    <location>
        <begin position="508"/>
        <end position="530"/>
    </location>
</feature>
<keyword evidence="2 11" id="KW-0813">Transport</keyword>
<feature type="domain" description="SecD export protein N-terminal TM" evidence="13">
    <location>
        <begin position="2"/>
        <end position="104"/>
    </location>
</feature>
<dbReference type="InterPro" id="IPR048634">
    <property type="entry name" value="SecD_SecF_C"/>
</dbReference>
<evidence type="ECO:0000256" key="1">
    <source>
        <dbReference type="ARBA" id="ARBA00004651"/>
    </source>
</evidence>
<feature type="transmembrane region" description="Helical" evidence="11">
    <location>
        <begin position="455"/>
        <end position="475"/>
    </location>
</feature>
<keyword evidence="4 11" id="KW-0812">Transmembrane</keyword>
<dbReference type="InterPro" id="IPR022813">
    <property type="entry name" value="SecD/SecF_arch_bac"/>
</dbReference>
<dbReference type="Pfam" id="PF02355">
    <property type="entry name" value="SecD_SecF_C"/>
    <property type="match status" value="1"/>
</dbReference>
<dbReference type="InterPro" id="IPR022646">
    <property type="entry name" value="SecD/SecF_CS"/>
</dbReference>
<dbReference type="Pfam" id="PF07549">
    <property type="entry name" value="Sec_GG"/>
    <property type="match status" value="1"/>
</dbReference>
<organism evidence="16 17">
    <name type="scientific">Pontibacterium sinense</name>
    <dbReference type="NCBI Taxonomy" id="2781979"/>
    <lineage>
        <taxon>Bacteria</taxon>
        <taxon>Pseudomonadati</taxon>
        <taxon>Pseudomonadota</taxon>
        <taxon>Gammaproteobacteria</taxon>
        <taxon>Oceanospirillales</taxon>
        <taxon>Oceanospirillaceae</taxon>
        <taxon>Pontibacterium</taxon>
    </lineage>
</organism>
<dbReference type="GO" id="GO:0043952">
    <property type="term" value="P:protein transport by the Sec complex"/>
    <property type="evidence" value="ECO:0007669"/>
    <property type="project" value="UniProtKB-UniRule"/>
</dbReference>
<feature type="transmembrane region" description="Helical" evidence="11">
    <location>
        <begin position="551"/>
        <end position="573"/>
    </location>
</feature>
<evidence type="ECO:0000256" key="2">
    <source>
        <dbReference type="ARBA" id="ARBA00022448"/>
    </source>
</evidence>
<evidence type="ECO:0000259" key="14">
    <source>
        <dbReference type="Pfam" id="PF21760"/>
    </source>
</evidence>
<dbReference type="GO" id="GO:0015450">
    <property type="term" value="F:protein-transporting ATPase activity"/>
    <property type="evidence" value="ECO:0007669"/>
    <property type="project" value="InterPro"/>
</dbReference>
<dbReference type="GO" id="GO:0005886">
    <property type="term" value="C:plasma membrane"/>
    <property type="evidence" value="ECO:0007669"/>
    <property type="project" value="UniProtKB-SubCell"/>
</dbReference>
<comment type="subunit">
    <text evidence="11">Forms a complex with SecF. Part of the essential Sec protein translocation apparatus which comprises SecA, SecYEG and auxiliary proteins SecDF-YajC and YidC.</text>
</comment>
<keyword evidence="8 11" id="KW-0472">Membrane</keyword>
<sequence length="617" mass="67470">MLNRYPLWKNLLVIFVLALGALYAAPNLYPDDHAIQVTGTRDIYTVDQRLLDRVTDALKKEGIEIKSSELTARNGLIRFPDGETQLKAKVLVSSILGDNYIAALNLAPTTPDWLTSIGAGPMKLGLDLRGGVHFLLEVDLPTAVAQKLENYNSDIKRKLREEKLRYRSVTTQEDGSLAVKFTKLETRDNALSFLRKEYQGFLISADDRDNAFYVVVNLSEAKIREIEDYALKQNLTTLRNRVNELGVAEPLVQRQGRNRIVVQLPGIQDTAAAKKIIGKTATLEFRLEAKTTASSATTETYEFRSEEGRKATLEKAIIIKGDNVANAQASFDENGQPQVNITLDSQGGELMNRTTRNAVKRRMAVLFVEDKERTVVKKVDGETVTSKVRYQEKNIISLATIQSVLGNQFRITGLDGAGESSELALLLRAGALAAPIYFVEERTVGPSLGAENIELGLTSVQIGFALVLVFMVLYYRVFGLLANVALTLNLVLLVAVMSMLSATLTLPGIAGIVLTVGMAVDANVLIFSRIKEELANGLPPQSAIHAGFERAFTTIFDANITTLLAAIILFAMGTGPVKGFAITLSVGIVTSMFTAIIVSRSLVNLTYGGRQLKKLSI</sequence>
<keyword evidence="6 11" id="KW-1133">Transmembrane helix</keyword>
<evidence type="ECO:0000259" key="12">
    <source>
        <dbReference type="Pfam" id="PF02355"/>
    </source>
</evidence>
<dbReference type="FunFam" id="3.30.70.3400:FF:000003">
    <property type="entry name" value="Preprotein translocase subunit SecD"/>
    <property type="match status" value="1"/>
</dbReference>
<dbReference type="PANTHER" id="PTHR30081">
    <property type="entry name" value="PROTEIN-EXPORT MEMBRANE PROTEIN SEC"/>
    <property type="match status" value="1"/>
</dbReference>
<comment type="function">
    <text evidence="11">Part of the Sec protein translocase complex. Interacts with the SecYEG preprotein conducting channel. SecDF uses the proton motive force (PMF) to complete protein translocation after the ATP-dependent function of SecA.</text>
</comment>
<evidence type="ECO:0000256" key="4">
    <source>
        <dbReference type="ARBA" id="ARBA00022692"/>
    </source>
</evidence>
<dbReference type="AlphaFoldDB" id="A0A8J7FQ43"/>
<reference evidence="16" key="1">
    <citation type="submission" date="2020-10" db="EMBL/GenBank/DDBJ databases">
        <title>Bacterium isolated from coastal waters sediment.</title>
        <authorList>
            <person name="Chen R.-J."/>
            <person name="Lu D.-C."/>
            <person name="Zhu K.-L."/>
            <person name="Du Z.-J."/>
        </authorList>
    </citation>
    <scope>NUCLEOTIDE SEQUENCE</scope>
    <source>
        <strain evidence="16">N1Y112</strain>
    </source>
</reference>
<comment type="similarity">
    <text evidence="9 11">Belongs to the SecD/SecF family. SecD subfamily.</text>
</comment>
<evidence type="ECO:0000256" key="8">
    <source>
        <dbReference type="ARBA" id="ARBA00023136"/>
    </source>
</evidence>
<evidence type="ECO:0000313" key="17">
    <source>
        <dbReference type="Proteomes" id="UP000640333"/>
    </source>
</evidence>
<comment type="subcellular location">
    <subcellularLocation>
        <location evidence="1 11">Cell membrane</location>
        <topology evidence="1 11">Multi-pass membrane protein</topology>
    </subcellularLocation>
</comment>
<dbReference type="Proteomes" id="UP000640333">
    <property type="component" value="Unassembled WGS sequence"/>
</dbReference>
<dbReference type="FunFam" id="1.20.1640.10:FF:000004">
    <property type="entry name" value="Protein translocase subunit SecD"/>
    <property type="match status" value="1"/>
</dbReference>
<keyword evidence="7 11" id="KW-0811">Translocation</keyword>
<dbReference type="Pfam" id="PF21760">
    <property type="entry name" value="SecD_1st"/>
    <property type="match status" value="1"/>
</dbReference>
<name>A0A8J7FQ43_9GAMM</name>
<dbReference type="PRINTS" id="PR00702">
    <property type="entry name" value="ACRIFLAVINRP"/>
</dbReference>
<evidence type="ECO:0000256" key="9">
    <source>
        <dbReference type="ARBA" id="ARBA00060774"/>
    </source>
</evidence>
<feature type="domain" description="SecDF P1 head subdomain" evidence="15">
    <location>
        <begin position="299"/>
        <end position="434"/>
    </location>
</feature>
<feature type="transmembrane region" description="Helical" evidence="11">
    <location>
        <begin position="579"/>
        <end position="603"/>
    </location>
</feature>
<protein>
    <recommendedName>
        <fullName evidence="10 11">Protein translocase subunit SecD</fullName>
    </recommendedName>
</protein>
<dbReference type="NCBIfam" id="TIGR00916">
    <property type="entry name" value="2A0604s01"/>
    <property type="match status" value="1"/>
</dbReference>
<feature type="domain" description="Protein export membrane protein SecD/SecF C-terminal" evidence="12">
    <location>
        <begin position="439"/>
        <end position="604"/>
    </location>
</feature>
<dbReference type="SUPFAM" id="SSF82866">
    <property type="entry name" value="Multidrug efflux transporter AcrB transmembrane domain"/>
    <property type="match status" value="1"/>
</dbReference>
<dbReference type="Pfam" id="PF13721">
    <property type="entry name" value="SecD-TM1"/>
    <property type="match status" value="1"/>
</dbReference>
<dbReference type="Gene3D" id="1.20.1640.10">
    <property type="entry name" value="Multidrug efflux transporter AcrB transmembrane domain"/>
    <property type="match status" value="1"/>
</dbReference>
<dbReference type="InterPro" id="IPR005791">
    <property type="entry name" value="SecD"/>
</dbReference>
<proteinExistence type="inferred from homology"/>
<dbReference type="GO" id="GO:0065002">
    <property type="term" value="P:intracellular protein transmembrane transport"/>
    <property type="evidence" value="ECO:0007669"/>
    <property type="project" value="UniProtKB-UniRule"/>
</dbReference>
<keyword evidence="3 11" id="KW-1003">Cell membrane</keyword>
<evidence type="ECO:0000256" key="7">
    <source>
        <dbReference type="ARBA" id="ARBA00023010"/>
    </source>
</evidence>
<dbReference type="InterPro" id="IPR054384">
    <property type="entry name" value="SecDF_P1_head"/>
</dbReference>
<dbReference type="EMBL" id="JADEYS010000012">
    <property type="protein sequence ID" value="MBE9398112.1"/>
    <property type="molecule type" value="Genomic_DNA"/>
</dbReference>
<dbReference type="Gene3D" id="3.30.1360.200">
    <property type="match status" value="1"/>
</dbReference>
<dbReference type="InterPro" id="IPR001036">
    <property type="entry name" value="Acrflvin-R"/>
</dbReference>
<feature type="domain" description="Protein translocase subunit SecDF P1" evidence="14">
    <location>
        <begin position="231"/>
        <end position="288"/>
    </location>
</feature>
<dbReference type="InterPro" id="IPR027398">
    <property type="entry name" value="SecD-TM"/>
</dbReference>
<evidence type="ECO:0000259" key="13">
    <source>
        <dbReference type="Pfam" id="PF13721"/>
    </source>
</evidence>
<evidence type="ECO:0000259" key="15">
    <source>
        <dbReference type="Pfam" id="PF22599"/>
    </source>
</evidence>
<keyword evidence="17" id="KW-1185">Reference proteome</keyword>
<dbReference type="Pfam" id="PF22599">
    <property type="entry name" value="SecDF_P1_head"/>
    <property type="match status" value="1"/>
</dbReference>
<dbReference type="NCBIfam" id="TIGR01129">
    <property type="entry name" value="secD"/>
    <property type="match status" value="1"/>
</dbReference>
<evidence type="ECO:0000313" key="16">
    <source>
        <dbReference type="EMBL" id="MBE9398112.1"/>
    </source>
</evidence>
<feature type="transmembrane region" description="Helical" evidence="11">
    <location>
        <begin position="480"/>
        <end position="502"/>
    </location>
</feature>